<keyword evidence="5" id="KW-1133">Transmembrane helix</keyword>
<evidence type="ECO:0000313" key="8">
    <source>
        <dbReference type="Proteomes" id="UP000186817"/>
    </source>
</evidence>
<feature type="compositionally biased region" description="Low complexity" evidence="4">
    <location>
        <begin position="209"/>
        <end position="226"/>
    </location>
</feature>
<dbReference type="Proteomes" id="UP000186817">
    <property type="component" value="Unassembled WGS sequence"/>
</dbReference>
<keyword evidence="5" id="KW-0812">Transmembrane</keyword>
<reference evidence="7 8" key="1">
    <citation type="submission" date="2016-02" db="EMBL/GenBank/DDBJ databases">
        <title>Genome analysis of coral dinoflagellate symbionts highlights evolutionary adaptations to a symbiotic lifestyle.</title>
        <authorList>
            <person name="Aranda M."/>
            <person name="Li Y."/>
            <person name="Liew Y.J."/>
            <person name="Baumgarten S."/>
            <person name="Simakov O."/>
            <person name="Wilson M."/>
            <person name="Piel J."/>
            <person name="Ashoor H."/>
            <person name="Bougouffa S."/>
            <person name="Bajic V.B."/>
            <person name="Ryu T."/>
            <person name="Ravasi T."/>
            <person name="Bayer T."/>
            <person name="Micklem G."/>
            <person name="Kim H."/>
            <person name="Bhak J."/>
            <person name="Lajeunesse T.C."/>
            <person name="Voolstra C.R."/>
        </authorList>
    </citation>
    <scope>NUCLEOTIDE SEQUENCE [LARGE SCALE GENOMIC DNA]</scope>
    <source>
        <strain evidence="7 8">CCMP2467</strain>
    </source>
</reference>
<feature type="region of interest" description="Disordered" evidence="4">
    <location>
        <begin position="47"/>
        <end position="238"/>
    </location>
</feature>
<evidence type="ECO:0000259" key="6">
    <source>
        <dbReference type="PROSITE" id="PS50089"/>
    </source>
</evidence>
<evidence type="ECO:0000313" key="7">
    <source>
        <dbReference type="EMBL" id="OLP96251.1"/>
    </source>
</evidence>
<feature type="compositionally biased region" description="Basic and acidic residues" evidence="4">
    <location>
        <begin position="53"/>
        <end position="86"/>
    </location>
</feature>
<evidence type="ECO:0000256" key="5">
    <source>
        <dbReference type="SAM" id="Phobius"/>
    </source>
</evidence>
<keyword evidence="5" id="KW-0472">Membrane</keyword>
<dbReference type="GO" id="GO:0006508">
    <property type="term" value="P:proteolysis"/>
    <property type="evidence" value="ECO:0007669"/>
    <property type="project" value="UniProtKB-KW"/>
</dbReference>
<dbReference type="GO" id="GO:0008270">
    <property type="term" value="F:zinc ion binding"/>
    <property type="evidence" value="ECO:0007669"/>
    <property type="project" value="UniProtKB-KW"/>
</dbReference>
<dbReference type="InterPro" id="IPR053238">
    <property type="entry name" value="RING-H2_zinc_finger"/>
</dbReference>
<keyword evidence="8" id="KW-1185">Reference proteome</keyword>
<dbReference type="InterPro" id="IPR019734">
    <property type="entry name" value="TPR_rpt"/>
</dbReference>
<feature type="transmembrane region" description="Helical" evidence="5">
    <location>
        <begin position="12"/>
        <end position="30"/>
    </location>
</feature>
<keyword evidence="7" id="KW-0482">Metalloprotease</keyword>
<organism evidence="7 8">
    <name type="scientific">Symbiodinium microadriaticum</name>
    <name type="common">Dinoflagellate</name>
    <name type="synonym">Zooxanthella microadriatica</name>
    <dbReference type="NCBI Taxonomy" id="2951"/>
    <lineage>
        <taxon>Eukaryota</taxon>
        <taxon>Sar</taxon>
        <taxon>Alveolata</taxon>
        <taxon>Dinophyceae</taxon>
        <taxon>Suessiales</taxon>
        <taxon>Symbiodiniaceae</taxon>
        <taxon>Symbiodinium</taxon>
    </lineage>
</organism>
<dbReference type="SMART" id="SM00184">
    <property type="entry name" value="RING"/>
    <property type="match status" value="1"/>
</dbReference>
<protein>
    <submittedName>
        <fullName evidence="7">Zinc metalloprotease ZmpB</fullName>
    </submittedName>
</protein>
<keyword evidence="2" id="KW-0863">Zinc-finger</keyword>
<keyword evidence="7" id="KW-0378">Hydrolase</keyword>
<dbReference type="InterPro" id="IPR001841">
    <property type="entry name" value="Znf_RING"/>
</dbReference>
<gene>
    <name evidence="7" type="primary">zmpB</name>
    <name evidence="7" type="ORF">AK812_SmicGene21537</name>
</gene>
<dbReference type="SUPFAM" id="SSF57850">
    <property type="entry name" value="RING/U-box"/>
    <property type="match status" value="1"/>
</dbReference>
<dbReference type="PROSITE" id="PS50089">
    <property type="entry name" value="ZF_RING_2"/>
    <property type="match status" value="1"/>
</dbReference>
<dbReference type="Pfam" id="PF13639">
    <property type="entry name" value="zf-RING_2"/>
    <property type="match status" value="1"/>
</dbReference>
<dbReference type="SMART" id="SM00028">
    <property type="entry name" value="TPR"/>
    <property type="match status" value="3"/>
</dbReference>
<dbReference type="GO" id="GO:0005737">
    <property type="term" value="C:cytoplasm"/>
    <property type="evidence" value="ECO:0007669"/>
    <property type="project" value="UniProtKB-ARBA"/>
</dbReference>
<sequence length="556" mass="59404">MVAGKWRSSWPSWALGLVSLAGLAALAWLAKRLLARRGPRSLGRSAIPFLEATPREAPREGPLRQEPREAQPREVPDHEAPAREEGPGESQASEGRVSREEVPREDERPAPVAEGSQAETLPATRSEGIAAPGAVDAVQAPDARPFQAASSSAGPAEQLLEASEAPAEQPKATAKPSQAAAKKAGKATGMARGFLNKPAKKQSKKVDSEATSPPTSASASTAPAPETQKEAKAGKATNAATAVATATATSAEDSTSATVKEIARAQEAGVAAFHNCSFREAKASFERMRDTARAAGLGREEGQASRLLANALDKLDAPEAEIDAAYQQAMRKAHQHDDMELSFNVLTGMGSHAIKAGDLDMAEHLYQQSLMLAQRVLTVHEQGIAEGNLGMCLGQMEGRRPESLDHFKKAIKLQQEGSNPHAIVTLIANFASALCADGKYQEAKKEYENALVLTRRIGDRRVEVNILTNLANLCENVLQLPDKARQYRAALKGEYSKDSCAICLEALDSEGRAQTVLQCSHIYHSECIDQILSSESQSRSKCPLCRNSFFSFTAAA</sequence>
<dbReference type="SUPFAM" id="SSF48452">
    <property type="entry name" value="TPR-like"/>
    <property type="match status" value="2"/>
</dbReference>
<dbReference type="InterPro" id="IPR011990">
    <property type="entry name" value="TPR-like_helical_dom_sf"/>
</dbReference>
<dbReference type="Pfam" id="PF13424">
    <property type="entry name" value="TPR_12"/>
    <property type="match status" value="1"/>
</dbReference>
<dbReference type="Gene3D" id="1.25.40.10">
    <property type="entry name" value="Tetratricopeptide repeat domain"/>
    <property type="match status" value="2"/>
</dbReference>
<dbReference type="EMBL" id="LSRX01000474">
    <property type="protein sequence ID" value="OLP96251.1"/>
    <property type="molecule type" value="Genomic_DNA"/>
</dbReference>
<dbReference type="OrthoDB" id="432238at2759"/>
<keyword evidence="1" id="KW-0479">Metal-binding</keyword>
<evidence type="ECO:0000256" key="4">
    <source>
        <dbReference type="SAM" id="MobiDB-lite"/>
    </source>
</evidence>
<proteinExistence type="predicted"/>
<evidence type="ECO:0000256" key="1">
    <source>
        <dbReference type="ARBA" id="ARBA00022723"/>
    </source>
</evidence>
<dbReference type="PANTHER" id="PTHR14155:SF627">
    <property type="entry name" value="OS06G0192800 PROTEIN"/>
    <property type="match status" value="1"/>
</dbReference>
<dbReference type="AlphaFoldDB" id="A0A1Q9DM44"/>
<keyword evidence="3" id="KW-0862">Zinc</keyword>
<feature type="compositionally biased region" description="Basic and acidic residues" evidence="4">
    <location>
        <begin position="96"/>
        <end position="109"/>
    </location>
</feature>
<feature type="domain" description="RING-type" evidence="6">
    <location>
        <begin position="500"/>
        <end position="546"/>
    </location>
</feature>
<feature type="compositionally biased region" description="Low complexity" evidence="4">
    <location>
        <begin position="169"/>
        <end position="189"/>
    </location>
</feature>
<evidence type="ECO:0000256" key="2">
    <source>
        <dbReference type="ARBA" id="ARBA00022771"/>
    </source>
</evidence>
<comment type="caution">
    <text evidence="7">The sequence shown here is derived from an EMBL/GenBank/DDBJ whole genome shotgun (WGS) entry which is preliminary data.</text>
</comment>
<name>A0A1Q9DM44_SYMMI</name>
<evidence type="ECO:0000256" key="3">
    <source>
        <dbReference type="ARBA" id="ARBA00022833"/>
    </source>
</evidence>
<dbReference type="PANTHER" id="PTHR14155">
    <property type="entry name" value="RING FINGER DOMAIN-CONTAINING"/>
    <property type="match status" value="1"/>
</dbReference>
<dbReference type="Gene3D" id="3.30.40.10">
    <property type="entry name" value="Zinc/RING finger domain, C3HC4 (zinc finger)"/>
    <property type="match status" value="1"/>
</dbReference>
<accession>A0A1Q9DM44</accession>
<keyword evidence="7" id="KW-0645">Protease</keyword>
<dbReference type="InterPro" id="IPR013083">
    <property type="entry name" value="Znf_RING/FYVE/PHD"/>
</dbReference>
<dbReference type="GO" id="GO:0008237">
    <property type="term" value="F:metallopeptidase activity"/>
    <property type="evidence" value="ECO:0007669"/>
    <property type="project" value="UniProtKB-KW"/>
</dbReference>